<feature type="domain" description="GFO/IDH/MocA-like oxidoreductase" evidence="4">
    <location>
        <begin position="134"/>
        <end position="259"/>
    </location>
</feature>
<dbReference type="InterPro" id="IPR000683">
    <property type="entry name" value="Gfo/Idh/MocA-like_OxRdtase_N"/>
</dbReference>
<keyword evidence="2" id="KW-0560">Oxidoreductase</keyword>
<dbReference type="Proteomes" id="UP001165395">
    <property type="component" value="Unassembled WGS sequence"/>
</dbReference>
<comment type="similarity">
    <text evidence="1">Belongs to the Gfo/Idh/MocA family.</text>
</comment>
<dbReference type="EMBL" id="JAJBZT010000016">
    <property type="protein sequence ID" value="MCB6185339.1"/>
    <property type="molecule type" value="Genomic_DNA"/>
</dbReference>
<evidence type="ECO:0000259" key="4">
    <source>
        <dbReference type="Pfam" id="PF22725"/>
    </source>
</evidence>
<proteinExistence type="inferred from homology"/>
<gene>
    <name evidence="5" type="ORF">LIN78_17465</name>
</gene>
<sequence>MKTSVNIGIVGLGRLGKRHAENLASRVPGAKLVAAVSPVPSEREWAQTNLGLTSIYDSLEALLSHPDLDAVWLVTPTSLHAEQIEIVLKAGKHVFCEKPLSLDLNTCDRVLSLAQDHPNQVAMIGFMRRFDAGYAAAKSRLSEGKLGTLYRIHCESHDPIDPDGFFVKFAPTSGGIFLDCCIHDIDLVRWMVDGSKPVRVFANGTRTQYPGLAACNDVDTANATVEFENGVLASFFVSRTSYRGYEATMDLTGTEGALRVGRNLQAVPLIEENNQQQHVSGLPDFFARFNDAFLIEAKAFVDTILTGKKSPLTLEDAREAAKIAIAMRDALESGQVINLN</sequence>
<dbReference type="Pfam" id="PF01408">
    <property type="entry name" value="GFO_IDH_MocA"/>
    <property type="match status" value="1"/>
</dbReference>
<dbReference type="PANTHER" id="PTHR42840:SF3">
    <property type="entry name" value="BINDING ROSSMANN FOLD OXIDOREDUCTASE, PUTATIVE (AFU_ORTHOLOGUE AFUA_2G10240)-RELATED"/>
    <property type="match status" value="1"/>
</dbReference>
<accession>A0ABS8DAU4</accession>
<dbReference type="InterPro" id="IPR055170">
    <property type="entry name" value="GFO_IDH_MocA-like_dom"/>
</dbReference>
<evidence type="ECO:0000259" key="3">
    <source>
        <dbReference type="Pfam" id="PF01408"/>
    </source>
</evidence>
<keyword evidence="6" id="KW-1185">Reference proteome</keyword>
<reference evidence="5" key="1">
    <citation type="submission" date="2021-10" db="EMBL/GenBank/DDBJ databases">
        <title>The complete genome sequence of Leeia sp. TBRC 13508.</title>
        <authorList>
            <person name="Charoenyingcharoen P."/>
            <person name="Yukphan P."/>
        </authorList>
    </citation>
    <scope>NUCLEOTIDE SEQUENCE</scope>
    <source>
        <strain evidence="5">TBRC 13508</strain>
    </source>
</reference>
<comment type="caution">
    <text evidence="5">The sequence shown here is derived from an EMBL/GenBank/DDBJ whole genome shotgun (WGS) entry which is preliminary data.</text>
</comment>
<dbReference type="RefSeq" id="WP_227182171.1">
    <property type="nucleotide sequence ID" value="NZ_JAJBZT010000016.1"/>
</dbReference>
<dbReference type="PANTHER" id="PTHR42840">
    <property type="entry name" value="NAD(P)-BINDING ROSSMANN-FOLD SUPERFAMILY PROTEIN-RELATED"/>
    <property type="match status" value="1"/>
</dbReference>
<name>A0ABS8DAU4_9NEIS</name>
<dbReference type="SUPFAM" id="SSF55347">
    <property type="entry name" value="Glyceraldehyde-3-phosphate dehydrogenase-like, C-terminal domain"/>
    <property type="match status" value="1"/>
</dbReference>
<organism evidence="5 6">
    <name type="scientific">Leeia speluncae</name>
    <dbReference type="NCBI Taxonomy" id="2884804"/>
    <lineage>
        <taxon>Bacteria</taxon>
        <taxon>Pseudomonadati</taxon>
        <taxon>Pseudomonadota</taxon>
        <taxon>Betaproteobacteria</taxon>
        <taxon>Neisseriales</taxon>
        <taxon>Leeiaceae</taxon>
        <taxon>Leeia</taxon>
    </lineage>
</organism>
<dbReference type="Gene3D" id="3.40.50.720">
    <property type="entry name" value="NAD(P)-binding Rossmann-like Domain"/>
    <property type="match status" value="1"/>
</dbReference>
<evidence type="ECO:0000256" key="1">
    <source>
        <dbReference type="ARBA" id="ARBA00010928"/>
    </source>
</evidence>
<dbReference type="Gene3D" id="3.30.360.10">
    <property type="entry name" value="Dihydrodipicolinate Reductase, domain 2"/>
    <property type="match status" value="1"/>
</dbReference>
<evidence type="ECO:0000313" key="5">
    <source>
        <dbReference type="EMBL" id="MCB6185339.1"/>
    </source>
</evidence>
<protein>
    <submittedName>
        <fullName evidence="5">Gfo/Idh/MocA family oxidoreductase</fullName>
    </submittedName>
</protein>
<feature type="domain" description="Gfo/Idh/MocA-like oxidoreductase N-terminal" evidence="3">
    <location>
        <begin position="5"/>
        <end position="122"/>
    </location>
</feature>
<dbReference type="SUPFAM" id="SSF51735">
    <property type="entry name" value="NAD(P)-binding Rossmann-fold domains"/>
    <property type="match status" value="1"/>
</dbReference>
<dbReference type="InterPro" id="IPR036291">
    <property type="entry name" value="NAD(P)-bd_dom_sf"/>
</dbReference>
<evidence type="ECO:0000256" key="2">
    <source>
        <dbReference type="ARBA" id="ARBA00023002"/>
    </source>
</evidence>
<dbReference type="Pfam" id="PF22725">
    <property type="entry name" value="GFO_IDH_MocA_C3"/>
    <property type="match status" value="1"/>
</dbReference>
<evidence type="ECO:0000313" key="6">
    <source>
        <dbReference type="Proteomes" id="UP001165395"/>
    </source>
</evidence>